<dbReference type="AlphaFoldDB" id="A0A8J5USA4"/>
<protein>
    <submittedName>
        <fullName evidence="2">Uncharacterized protein</fullName>
    </submittedName>
</protein>
<sequence length="112" mass="12285">MAKDLKQPASDDYFVDFLHEFRDPSRSTIAVVFFCLASNWSLKNIFVNLATVVATGVRLLSDDLDFAQVAVPPEPLVVFSNRPPTDDTAQEQSPSTHNSTAPSVLPALDHDP</sequence>
<feature type="region of interest" description="Disordered" evidence="1">
    <location>
        <begin position="77"/>
        <end position="112"/>
    </location>
</feature>
<comment type="caution">
    <text evidence="2">The sequence shown here is derived from an EMBL/GenBank/DDBJ whole genome shotgun (WGS) entry which is preliminary data.</text>
</comment>
<dbReference type="GeneID" id="73467049"/>
<keyword evidence="3" id="KW-1185">Reference proteome</keyword>
<feature type="compositionally biased region" description="Polar residues" evidence="1">
    <location>
        <begin position="90"/>
        <end position="102"/>
    </location>
</feature>
<reference evidence="2 3" key="1">
    <citation type="journal article" date="2021" name="DNA Res.">
        <title>Genome analysis of Candida subhashii reveals its hybrid nature and dual mitochondrial genome conformations.</title>
        <authorList>
            <person name="Mixao V."/>
            <person name="Hegedusova E."/>
            <person name="Saus E."/>
            <person name="Pryszcz L.P."/>
            <person name="Cillingova A."/>
            <person name="Nosek J."/>
            <person name="Gabaldon T."/>
        </authorList>
    </citation>
    <scope>NUCLEOTIDE SEQUENCE [LARGE SCALE GENOMIC DNA]</scope>
    <source>
        <strain evidence="2 3">CBS 10753</strain>
    </source>
</reference>
<evidence type="ECO:0000256" key="1">
    <source>
        <dbReference type="SAM" id="MobiDB-lite"/>
    </source>
</evidence>
<organism evidence="2 3">
    <name type="scientific">[Candida] subhashii</name>
    <dbReference type="NCBI Taxonomy" id="561895"/>
    <lineage>
        <taxon>Eukaryota</taxon>
        <taxon>Fungi</taxon>
        <taxon>Dikarya</taxon>
        <taxon>Ascomycota</taxon>
        <taxon>Saccharomycotina</taxon>
        <taxon>Pichiomycetes</taxon>
        <taxon>Debaryomycetaceae</taxon>
        <taxon>Spathaspora</taxon>
    </lineage>
</organism>
<dbReference type="RefSeq" id="XP_049266458.1">
    <property type="nucleotide sequence ID" value="XM_049406264.1"/>
</dbReference>
<proteinExistence type="predicted"/>
<gene>
    <name evidence="2" type="ORF">J8A68_000248</name>
</gene>
<evidence type="ECO:0000313" key="3">
    <source>
        <dbReference type="Proteomes" id="UP000694255"/>
    </source>
</evidence>
<name>A0A8J5USA4_9ASCO</name>
<dbReference type="EMBL" id="JAGSYN010000030">
    <property type="protein sequence ID" value="KAG7666226.1"/>
    <property type="molecule type" value="Genomic_DNA"/>
</dbReference>
<dbReference type="Proteomes" id="UP000694255">
    <property type="component" value="Unassembled WGS sequence"/>
</dbReference>
<evidence type="ECO:0000313" key="2">
    <source>
        <dbReference type="EMBL" id="KAG7666226.1"/>
    </source>
</evidence>
<accession>A0A8J5USA4</accession>